<evidence type="ECO:0000256" key="5">
    <source>
        <dbReference type="ARBA" id="ARBA00023277"/>
    </source>
</evidence>
<accession>A0A3A4R9F8</accession>
<gene>
    <name evidence="6" type="ORF">C4541_02685</name>
</gene>
<name>A0A3A4R9F8_9BACT</name>
<dbReference type="Proteomes" id="UP000266426">
    <property type="component" value="Unassembled WGS sequence"/>
</dbReference>
<evidence type="ECO:0000313" key="7">
    <source>
        <dbReference type="Proteomes" id="UP000266426"/>
    </source>
</evidence>
<organism evidence="6 7">
    <name type="scientific">Candidatus Auribacter fodinae</name>
    <dbReference type="NCBI Taxonomy" id="2093366"/>
    <lineage>
        <taxon>Bacteria</taxon>
        <taxon>Pseudomonadati</taxon>
        <taxon>Candidatus Auribacterota</taxon>
        <taxon>Candidatus Auribacteria</taxon>
        <taxon>Candidatus Auribacterales</taxon>
        <taxon>Candidatus Auribacteraceae</taxon>
        <taxon>Candidatus Auribacter</taxon>
    </lineage>
</organism>
<dbReference type="CDD" id="cd00452">
    <property type="entry name" value="KDPG_aldolase"/>
    <property type="match status" value="1"/>
</dbReference>
<keyword evidence="4" id="KW-0456">Lyase</keyword>
<comment type="similarity">
    <text evidence="2">Belongs to the KHG/KDPG aldolase family.</text>
</comment>
<dbReference type="Gene3D" id="3.20.20.70">
    <property type="entry name" value="Aldolase class I"/>
    <property type="match status" value="1"/>
</dbReference>
<protein>
    <submittedName>
        <fullName evidence="6">2-dehydro-3-deoxyphosphogluconate aldolase</fullName>
    </submittedName>
</protein>
<comment type="pathway">
    <text evidence="1">Carbohydrate acid metabolism.</text>
</comment>
<dbReference type="AlphaFoldDB" id="A0A3A4R9F8"/>
<keyword evidence="5" id="KW-0119">Carbohydrate metabolism</keyword>
<evidence type="ECO:0000256" key="2">
    <source>
        <dbReference type="ARBA" id="ARBA00006906"/>
    </source>
</evidence>
<comment type="caution">
    <text evidence="6">The sequence shown here is derived from an EMBL/GenBank/DDBJ whole genome shotgun (WGS) entry which is preliminary data.</text>
</comment>
<dbReference type="Pfam" id="PF01081">
    <property type="entry name" value="Aldolase"/>
    <property type="match status" value="1"/>
</dbReference>
<evidence type="ECO:0000256" key="4">
    <source>
        <dbReference type="ARBA" id="ARBA00023239"/>
    </source>
</evidence>
<sequence length="214" mass="22765">MVWNYCVMNINEFRKVPLVGILRGIDSGSLQPLIEACIDAGLKSLEITMNTAGAEVLIQQAVSYANGGLYIGAGTVTTMDSLKTALSAGATFIVMPTCHDDIVSYCARNSIPVFPGALTPAEIEHAWNCGASMVKVFPSQVFGPSYFKAVKGPFDSIELLACGGVSEKTIADYFSCGASAAAFGESIFKKEYIKTGDFISIRDGIKALLKNIPK</sequence>
<dbReference type="InterPro" id="IPR000887">
    <property type="entry name" value="Aldlse_KDPG_KHG"/>
</dbReference>
<evidence type="ECO:0000256" key="3">
    <source>
        <dbReference type="ARBA" id="ARBA00011233"/>
    </source>
</evidence>
<dbReference type="InterPro" id="IPR013785">
    <property type="entry name" value="Aldolase_TIM"/>
</dbReference>
<evidence type="ECO:0000256" key="1">
    <source>
        <dbReference type="ARBA" id="ARBA00004761"/>
    </source>
</evidence>
<reference evidence="6 7" key="1">
    <citation type="journal article" date="2017" name="ISME J.">
        <title>Energy and carbon metabolisms in a deep terrestrial subsurface fluid microbial community.</title>
        <authorList>
            <person name="Momper L."/>
            <person name="Jungbluth S.P."/>
            <person name="Lee M.D."/>
            <person name="Amend J.P."/>
        </authorList>
    </citation>
    <scope>NUCLEOTIDE SEQUENCE [LARGE SCALE GENOMIC DNA]</scope>
    <source>
        <strain evidence="6">SURF_26</strain>
    </source>
</reference>
<dbReference type="EMBL" id="QZJZ01000016">
    <property type="protein sequence ID" value="RJP61113.1"/>
    <property type="molecule type" value="Genomic_DNA"/>
</dbReference>
<comment type="subunit">
    <text evidence="3">Homotrimer.</text>
</comment>
<dbReference type="GO" id="GO:0016829">
    <property type="term" value="F:lyase activity"/>
    <property type="evidence" value="ECO:0007669"/>
    <property type="project" value="UniProtKB-KW"/>
</dbReference>
<proteinExistence type="inferred from homology"/>
<dbReference type="PANTHER" id="PTHR30246">
    <property type="entry name" value="2-KETO-3-DEOXY-6-PHOSPHOGLUCONATE ALDOLASE"/>
    <property type="match status" value="1"/>
</dbReference>
<evidence type="ECO:0000313" key="6">
    <source>
        <dbReference type="EMBL" id="RJP61113.1"/>
    </source>
</evidence>
<dbReference type="SUPFAM" id="SSF51569">
    <property type="entry name" value="Aldolase"/>
    <property type="match status" value="1"/>
</dbReference>
<dbReference type="PANTHER" id="PTHR30246:SF1">
    <property type="entry name" value="2-DEHYDRO-3-DEOXY-6-PHOSPHOGALACTONATE ALDOLASE-RELATED"/>
    <property type="match status" value="1"/>
</dbReference>